<feature type="compositionally biased region" description="Low complexity" evidence="1">
    <location>
        <begin position="325"/>
        <end position="338"/>
    </location>
</feature>
<dbReference type="AlphaFoldDB" id="A0A8H4R0T9"/>
<feature type="compositionally biased region" description="Polar residues" evidence="1">
    <location>
        <begin position="314"/>
        <end position="323"/>
    </location>
</feature>
<feature type="compositionally biased region" description="Polar residues" evidence="1">
    <location>
        <begin position="293"/>
        <end position="306"/>
    </location>
</feature>
<feature type="compositionally biased region" description="Polar residues" evidence="1">
    <location>
        <begin position="170"/>
        <end position="182"/>
    </location>
</feature>
<keyword evidence="3" id="KW-1185">Reference proteome</keyword>
<feature type="compositionally biased region" description="Low complexity" evidence="1">
    <location>
        <begin position="257"/>
        <end position="279"/>
    </location>
</feature>
<sequence length="490" mass="52804">MAPNDCTKCHKSDRMLNGTSLLLQCIACTRFWHHSPFLITPWHSHSLLSSYIGCHRPPVPDRDLVNILSRFKRDRESGNQNPKFHWTCAACIAADDDIQIIEALPVKPATVIEIDDDEEDAKQPRPIATGSASASVKPSQIIATPAKATITASSVISLSDEDDSDDPTPKASSAQAGTQPKNSSTSSPTPSVIRSSSTYKDPTTTPSQRLDVHRIPQLKVVSHNPRTGISIVDDPLPFSHDPNPKPTPAPKQLPVLPAQAASTPTSSSRPVSAPTSTSTLAVQSPSALVVPTVSRSPTEVPSSDTAPTPIENASPITTTSHGPNSARQPSARPASAQSGHAIKQEQLEASLRREMDMDLDADVDMDAGSGEDSDRETVSRMGHLHIGPTAPPVQAAQRQPSVFDPNPEESDLLLQDWINGRHVHGEYGPDAWDKLAVLKKNGKRPGQRKKSKARSLAVMLGSAPSSTTKTMFEFSVSVWMQEKIESLKMY</sequence>
<accession>A0A8H4R0T9</accession>
<feature type="compositionally biased region" description="Polar residues" evidence="1">
    <location>
        <begin position="199"/>
        <end position="208"/>
    </location>
</feature>
<feature type="compositionally biased region" description="Low complexity" evidence="1">
    <location>
        <begin position="183"/>
        <end position="198"/>
    </location>
</feature>
<evidence type="ECO:0000313" key="2">
    <source>
        <dbReference type="EMBL" id="KAF4620768.1"/>
    </source>
</evidence>
<reference evidence="2 3" key="1">
    <citation type="submission" date="2019-12" db="EMBL/GenBank/DDBJ databases">
        <authorList>
            <person name="Floudas D."/>
            <person name="Bentzer J."/>
            <person name="Ahren D."/>
            <person name="Johansson T."/>
            <person name="Persson P."/>
            <person name="Tunlid A."/>
        </authorList>
    </citation>
    <scope>NUCLEOTIDE SEQUENCE [LARGE SCALE GENOMIC DNA]</scope>
    <source>
        <strain evidence="2 3">CBS 102.39</strain>
    </source>
</reference>
<evidence type="ECO:0000313" key="3">
    <source>
        <dbReference type="Proteomes" id="UP000521872"/>
    </source>
</evidence>
<proteinExistence type="predicted"/>
<protein>
    <submittedName>
        <fullName evidence="2">Uncharacterized protein</fullName>
    </submittedName>
</protein>
<evidence type="ECO:0000256" key="1">
    <source>
        <dbReference type="SAM" id="MobiDB-lite"/>
    </source>
</evidence>
<dbReference type="EMBL" id="JAACJL010000015">
    <property type="protein sequence ID" value="KAF4620768.1"/>
    <property type="molecule type" value="Genomic_DNA"/>
</dbReference>
<feature type="region of interest" description="Disordered" evidence="1">
    <location>
        <begin position="157"/>
        <end position="341"/>
    </location>
</feature>
<organism evidence="2 3">
    <name type="scientific">Agrocybe pediades</name>
    <dbReference type="NCBI Taxonomy" id="84607"/>
    <lineage>
        <taxon>Eukaryota</taxon>
        <taxon>Fungi</taxon>
        <taxon>Dikarya</taxon>
        <taxon>Basidiomycota</taxon>
        <taxon>Agaricomycotina</taxon>
        <taxon>Agaricomycetes</taxon>
        <taxon>Agaricomycetidae</taxon>
        <taxon>Agaricales</taxon>
        <taxon>Agaricineae</taxon>
        <taxon>Strophariaceae</taxon>
        <taxon>Agrocybe</taxon>
    </lineage>
</organism>
<gene>
    <name evidence="2" type="ORF">D9613_000537</name>
</gene>
<name>A0A8H4R0T9_9AGAR</name>
<dbReference type="Proteomes" id="UP000521872">
    <property type="component" value="Unassembled WGS sequence"/>
</dbReference>
<comment type="caution">
    <text evidence="2">The sequence shown here is derived from an EMBL/GenBank/DDBJ whole genome shotgun (WGS) entry which is preliminary data.</text>
</comment>
<feature type="region of interest" description="Disordered" evidence="1">
    <location>
        <begin position="114"/>
        <end position="138"/>
    </location>
</feature>